<dbReference type="KEGG" id="mbas:ALGA_2360"/>
<evidence type="ECO:0000313" key="2">
    <source>
        <dbReference type="Proteomes" id="UP000218267"/>
    </source>
</evidence>
<organism evidence="1 2">
    <name type="scientific">Labilibaculum antarcticum</name>
    <dbReference type="NCBI Taxonomy" id="1717717"/>
    <lineage>
        <taxon>Bacteria</taxon>
        <taxon>Pseudomonadati</taxon>
        <taxon>Bacteroidota</taxon>
        <taxon>Bacteroidia</taxon>
        <taxon>Marinilabiliales</taxon>
        <taxon>Marinifilaceae</taxon>
        <taxon>Labilibaculum</taxon>
    </lineage>
</organism>
<protein>
    <submittedName>
        <fullName evidence="1">Uncharacterized protein</fullName>
    </submittedName>
</protein>
<dbReference type="EMBL" id="AP018042">
    <property type="protein sequence ID" value="BAX80687.1"/>
    <property type="molecule type" value="Genomic_DNA"/>
</dbReference>
<dbReference type="Proteomes" id="UP000218267">
    <property type="component" value="Chromosome"/>
</dbReference>
<dbReference type="OrthoDB" id="5952844at2"/>
<sequence length="162" mass="18078">MSIENRISIKVDGAKREAIETNLNGLKTELSTLLIALSAAEKKDLPKIGEHYMDFVDRAFEGAEKNPELVPPYLKLDEVKVDMEAWKLLHAIERDLERLVSLLGDTATLSGSESYSSMLSFYNFLKQAAKDGVPNAKPLYNSLKHYFPGTGNKSNANKTEEE</sequence>
<evidence type="ECO:0000313" key="1">
    <source>
        <dbReference type="EMBL" id="BAX80687.1"/>
    </source>
</evidence>
<dbReference type="AlphaFoldDB" id="A0A1Y1CJX9"/>
<dbReference type="RefSeq" id="WP_096429528.1">
    <property type="nucleotide sequence ID" value="NZ_AP018042.1"/>
</dbReference>
<proteinExistence type="predicted"/>
<reference evidence="1 2" key="1">
    <citation type="journal article" date="2018" name="Mar. Genomics">
        <title>Complete genome sequence of Marinifilaceae bacterium strain SPP2, isolated from the Antarctic marine sediment.</title>
        <authorList>
            <person name="Watanabe M."/>
            <person name="Kojima H."/>
            <person name="Fukui M."/>
        </authorList>
    </citation>
    <scope>NUCLEOTIDE SEQUENCE [LARGE SCALE GENOMIC DNA]</scope>
    <source>
        <strain evidence="1 2">SPP2</strain>
    </source>
</reference>
<keyword evidence="2" id="KW-1185">Reference proteome</keyword>
<gene>
    <name evidence="1" type="ORF">ALGA_2360</name>
</gene>
<name>A0A1Y1CJX9_9BACT</name>
<reference evidence="2" key="2">
    <citation type="journal article" date="2020" name="Antonie Van Leeuwenhoek">
        <title>Labilibaculum antarcticum sp. nov., a novel facultative anaerobic, psychrotorelant bacterium isolated from marine sediment of Antarctica.</title>
        <authorList>
            <person name="Watanabe M."/>
            <person name="Kojima H."/>
            <person name="Fukui M."/>
        </authorList>
    </citation>
    <scope>NUCLEOTIDE SEQUENCE [LARGE SCALE GENOMIC DNA]</scope>
    <source>
        <strain evidence="2">SPP2</strain>
    </source>
</reference>
<accession>A0A1Y1CJX9</accession>